<dbReference type="GO" id="GO:0022857">
    <property type="term" value="F:transmembrane transporter activity"/>
    <property type="evidence" value="ECO:0007669"/>
    <property type="project" value="InterPro"/>
</dbReference>
<keyword evidence="5 8" id="KW-0812">Transmembrane</keyword>
<comment type="caution">
    <text evidence="9">The sequence shown here is derived from an EMBL/GenBank/DDBJ whole genome shotgun (WGS) entry which is preliminary data.</text>
</comment>
<dbReference type="PANTHER" id="PTHR30472:SF25">
    <property type="entry name" value="ABC TRANSPORTER PERMEASE PROTEIN MJ0876-RELATED"/>
    <property type="match status" value="1"/>
</dbReference>
<dbReference type="PANTHER" id="PTHR30472">
    <property type="entry name" value="FERRIC ENTEROBACTIN TRANSPORT SYSTEM PERMEASE PROTEIN"/>
    <property type="match status" value="1"/>
</dbReference>
<proteinExistence type="inferred from homology"/>
<feature type="transmembrane region" description="Helical" evidence="8">
    <location>
        <begin position="22"/>
        <end position="45"/>
    </location>
</feature>
<dbReference type="Gene3D" id="1.10.3470.10">
    <property type="entry name" value="ABC transporter involved in vitamin B12 uptake, BtuC"/>
    <property type="match status" value="1"/>
</dbReference>
<protein>
    <submittedName>
        <fullName evidence="9">Heme ABC transporter permease</fullName>
    </submittedName>
</protein>
<evidence type="ECO:0000256" key="4">
    <source>
        <dbReference type="ARBA" id="ARBA00022475"/>
    </source>
</evidence>
<dbReference type="EMBL" id="QGLF01000001">
    <property type="protein sequence ID" value="PWR23490.1"/>
    <property type="molecule type" value="Genomic_DNA"/>
</dbReference>
<evidence type="ECO:0000313" key="9">
    <source>
        <dbReference type="EMBL" id="PWR23490.1"/>
    </source>
</evidence>
<keyword evidence="7 8" id="KW-0472">Membrane</keyword>
<gene>
    <name evidence="9" type="ORF">DKG75_02660</name>
</gene>
<keyword evidence="4" id="KW-1003">Cell membrane</keyword>
<comment type="subcellular location">
    <subcellularLocation>
        <location evidence="1">Cell membrane</location>
        <topology evidence="1">Multi-pass membrane protein</topology>
    </subcellularLocation>
</comment>
<dbReference type="InterPro" id="IPR037294">
    <property type="entry name" value="ABC_BtuC-like"/>
</dbReference>
<feature type="transmembrane region" description="Helical" evidence="8">
    <location>
        <begin position="257"/>
        <end position="285"/>
    </location>
</feature>
<dbReference type="InterPro" id="IPR000522">
    <property type="entry name" value="ABC_transptr_permease_BtuC"/>
</dbReference>
<sequence length="352" mass="34938">MGDVAVGPAPLAAATRLRRHRLILGGLALVVAVVALAGLGLGQVPIPPAEIIAMLLGGTPADPTHGAVLFAIRLPRVVLGLLVGAGLAVAGAAFQGLFRNPLADPGILGVSSGGTLGAVGFIVLGPALGVDFAGIHALPLAAFVGALGATVLVARVAALAGGSTAALLLAGVAIAALASAGTGFLVFLGDDQQLRALVFWTMGSLSAAPLEAIAFALPALLAPVILLPWLARALDAMLLGEREAQHLGLNVTVLKRIVVVVTSVGVGAAVALAGVIGFIGLMAPHLARMALGPGHRLLLPAAGLIGAALVLAADIFARLAVAPAELPVGIVTGCMGGPFFLWLLVRRHARRA</sequence>
<organism evidence="9 10">
    <name type="scientific">Zavarzinia compransoris</name>
    <dbReference type="NCBI Taxonomy" id="1264899"/>
    <lineage>
        <taxon>Bacteria</taxon>
        <taxon>Pseudomonadati</taxon>
        <taxon>Pseudomonadota</taxon>
        <taxon>Alphaproteobacteria</taxon>
        <taxon>Rhodospirillales</taxon>
        <taxon>Zavarziniaceae</taxon>
        <taxon>Zavarzinia</taxon>
    </lineage>
</organism>
<evidence type="ECO:0000256" key="3">
    <source>
        <dbReference type="ARBA" id="ARBA00022448"/>
    </source>
</evidence>
<dbReference type="GO" id="GO:0005886">
    <property type="term" value="C:plasma membrane"/>
    <property type="evidence" value="ECO:0007669"/>
    <property type="project" value="UniProtKB-SubCell"/>
</dbReference>
<keyword evidence="6 8" id="KW-1133">Transmembrane helix</keyword>
<evidence type="ECO:0000256" key="1">
    <source>
        <dbReference type="ARBA" id="ARBA00004651"/>
    </source>
</evidence>
<feature type="transmembrane region" description="Helical" evidence="8">
    <location>
        <begin position="210"/>
        <end position="231"/>
    </location>
</feature>
<feature type="transmembrane region" description="Helical" evidence="8">
    <location>
        <begin position="79"/>
        <end position="98"/>
    </location>
</feature>
<dbReference type="AlphaFoldDB" id="A0A317EBF5"/>
<reference evidence="10" key="1">
    <citation type="submission" date="2018-05" db="EMBL/GenBank/DDBJ databases">
        <title>Zavarzinia sp. HR-AS.</title>
        <authorList>
            <person name="Lee Y."/>
            <person name="Jeon C.O."/>
        </authorList>
    </citation>
    <scope>NUCLEOTIDE SEQUENCE [LARGE SCALE GENOMIC DNA]</scope>
    <source>
        <strain evidence="10">DSM 1231</strain>
    </source>
</reference>
<dbReference type="Pfam" id="PF01032">
    <property type="entry name" value="FecCD"/>
    <property type="match status" value="1"/>
</dbReference>
<feature type="transmembrane region" description="Helical" evidence="8">
    <location>
        <begin position="326"/>
        <end position="345"/>
    </location>
</feature>
<feature type="transmembrane region" description="Helical" evidence="8">
    <location>
        <begin position="166"/>
        <end position="189"/>
    </location>
</feature>
<dbReference type="FunFam" id="1.10.3470.10:FF:000001">
    <property type="entry name" value="Vitamin B12 ABC transporter permease BtuC"/>
    <property type="match status" value="1"/>
</dbReference>
<feature type="transmembrane region" description="Helical" evidence="8">
    <location>
        <begin position="297"/>
        <end position="320"/>
    </location>
</feature>
<accession>A0A317EBF5</accession>
<feature type="transmembrane region" description="Helical" evidence="8">
    <location>
        <begin position="110"/>
        <end position="130"/>
    </location>
</feature>
<evidence type="ECO:0000256" key="2">
    <source>
        <dbReference type="ARBA" id="ARBA00007935"/>
    </source>
</evidence>
<evidence type="ECO:0000256" key="5">
    <source>
        <dbReference type="ARBA" id="ARBA00022692"/>
    </source>
</evidence>
<comment type="similarity">
    <text evidence="2">Belongs to the binding-protein-dependent transport system permease family. FecCD subfamily.</text>
</comment>
<dbReference type="CDD" id="cd06550">
    <property type="entry name" value="TM_ABC_iron-siderophores_like"/>
    <property type="match status" value="1"/>
</dbReference>
<dbReference type="GO" id="GO:0033214">
    <property type="term" value="P:siderophore-iron import into cell"/>
    <property type="evidence" value="ECO:0007669"/>
    <property type="project" value="TreeGrafter"/>
</dbReference>
<dbReference type="SUPFAM" id="SSF81345">
    <property type="entry name" value="ABC transporter involved in vitamin B12 uptake, BtuC"/>
    <property type="match status" value="1"/>
</dbReference>
<evidence type="ECO:0000313" key="10">
    <source>
        <dbReference type="Proteomes" id="UP000246077"/>
    </source>
</evidence>
<keyword evidence="3" id="KW-0813">Transport</keyword>
<evidence type="ECO:0000256" key="7">
    <source>
        <dbReference type="ARBA" id="ARBA00023136"/>
    </source>
</evidence>
<evidence type="ECO:0000256" key="8">
    <source>
        <dbReference type="SAM" id="Phobius"/>
    </source>
</evidence>
<keyword evidence="10" id="KW-1185">Reference proteome</keyword>
<dbReference type="Proteomes" id="UP000246077">
    <property type="component" value="Unassembled WGS sequence"/>
</dbReference>
<dbReference type="OrthoDB" id="9811975at2"/>
<feature type="transmembrane region" description="Helical" evidence="8">
    <location>
        <begin position="137"/>
        <end position="160"/>
    </location>
</feature>
<evidence type="ECO:0000256" key="6">
    <source>
        <dbReference type="ARBA" id="ARBA00022989"/>
    </source>
</evidence>
<name>A0A317EBF5_9PROT</name>